<feature type="compositionally biased region" description="Basic and acidic residues" evidence="5">
    <location>
        <begin position="662"/>
        <end position="672"/>
    </location>
</feature>
<gene>
    <name evidence="8" type="ORF">GA0070617_0999</name>
</gene>
<dbReference type="Gene3D" id="1.25.40.10">
    <property type="entry name" value="Tetratricopeptide repeat domain"/>
    <property type="match status" value="1"/>
</dbReference>
<sequence>MGIRTTAHVGRTVTALAVVGAPAVLLWALGRPGPRWPTGDEVRAWIAQPMTPGFLTVLAVTAGWALWALLATTVLTGLHDRAARRLRGVARVRLPGPLQGLAAALLGATAVTTAAGGTAPAALAATATDTTDQPAPPPADADRPADTAGTATRPDDSAATRRSVTVRRGDTLSGIAERRLDDADRWRDIYTLNRGTRFATGAFTDPDLIQPGWRLRLPVSADTPPPPPAPAPPTPAGPDPGHHVDPPAPPPDDTTTGPSPEPDATTGVPVAPERDASADCGRPGVSLGDRGWMDAALAAAVLTAATLAWTRRRHTHTPAPNSPGGGLAAVAPVVARIRRALPPRTAPAPVVADNAGQPAVDAVPPPVGSLVTPALASPTIDLWPPAGLGLTGPGARAAARGILVSTLAADSPDHAHRRGHVVIPAAVLTTLTGTTVVTPRLTVADGLTQALAFLEEQILHRTRICFDHEVDTVAALRDAAPTVEPLPPMVLIADATAAHERARIAALLTQGQRLDIHGVLLGAWPDGDSVAVADDGTTSPAADEARRHSRHTVHVGRLTVIDPADTGELLRVLAEAHTGPPPTTTAASPTPHADARRGDEPPDPGDTPSHEKKAVLVRGAAMPDHEPDPAPADDLLVEQPQHPARHRPATGDSHGPPQVEATAEHDREDRGVPLREAAEGRVVVRVLGDARVVDVDTTQPLRSKSLELLVYLATRGGTASQDAILEDLLPEATARKAPHRLHTYVYNLRRVLKHTAGPGTYLSHPGRQYVLHRDLVDVDLWRMTDALDQAEHATDPTERITALRRALDAYQGPLAGGKDYEWIEAYREAIRRQALDAALTLAEALDDPDETLAVLTTAIGHHPYAEPLYQAAMRAHAARGDATAIRDLRDRLGRALAEIDTEISDDTTTLAGSLLDQPPPDHPGNGKATR</sequence>
<proteinExistence type="inferred from homology"/>
<dbReference type="PROSITE" id="PS51782">
    <property type="entry name" value="LYSM"/>
    <property type="match status" value="1"/>
</dbReference>
<name>A0A1C6U454_9ACTN</name>
<dbReference type="RefSeq" id="WP_139135579.1">
    <property type="nucleotide sequence ID" value="NZ_BMMJ01000001.1"/>
</dbReference>
<dbReference type="GO" id="GO:0006355">
    <property type="term" value="P:regulation of DNA-templated transcription"/>
    <property type="evidence" value="ECO:0007669"/>
    <property type="project" value="InterPro"/>
</dbReference>
<keyword evidence="2" id="KW-0805">Transcription regulation</keyword>
<feature type="region of interest" description="Disordered" evidence="5">
    <location>
        <begin position="909"/>
        <end position="930"/>
    </location>
</feature>
<keyword evidence="6" id="KW-1133">Transmembrane helix</keyword>
<dbReference type="GO" id="GO:0003677">
    <property type="term" value="F:DNA binding"/>
    <property type="evidence" value="ECO:0007669"/>
    <property type="project" value="UniProtKB-KW"/>
</dbReference>
<dbReference type="Gene3D" id="1.10.10.10">
    <property type="entry name" value="Winged helix-like DNA-binding domain superfamily/Winged helix DNA-binding domain"/>
    <property type="match status" value="1"/>
</dbReference>
<dbReference type="InterPro" id="IPR005158">
    <property type="entry name" value="BTAD"/>
</dbReference>
<dbReference type="InterPro" id="IPR036388">
    <property type="entry name" value="WH-like_DNA-bd_sf"/>
</dbReference>
<feature type="region of interest" description="Disordered" evidence="5">
    <location>
        <begin position="642"/>
        <end position="672"/>
    </location>
</feature>
<feature type="transmembrane region" description="Helical" evidence="6">
    <location>
        <begin position="12"/>
        <end position="30"/>
    </location>
</feature>
<evidence type="ECO:0000256" key="2">
    <source>
        <dbReference type="ARBA" id="ARBA00023015"/>
    </source>
</evidence>
<evidence type="ECO:0000313" key="9">
    <source>
        <dbReference type="Proteomes" id="UP000198937"/>
    </source>
</evidence>
<dbReference type="GO" id="GO:0000160">
    <property type="term" value="P:phosphorelay signal transduction system"/>
    <property type="evidence" value="ECO:0007669"/>
    <property type="project" value="InterPro"/>
</dbReference>
<dbReference type="InterPro" id="IPR016032">
    <property type="entry name" value="Sig_transdc_resp-reg_C-effctor"/>
</dbReference>
<evidence type="ECO:0000256" key="6">
    <source>
        <dbReference type="SAM" id="Phobius"/>
    </source>
</evidence>
<dbReference type="Gene3D" id="3.10.350.10">
    <property type="entry name" value="LysM domain"/>
    <property type="match status" value="1"/>
</dbReference>
<dbReference type="EMBL" id="FMIA01000002">
    <property type="protein sequence ID" value="SCL48850.1"/>
    <property type="molecule type" value="Genomic_DNA"/>
</dbReference>
<dbReference type="AlphaFoldDB" id="A0A1C6U454"/>
<keyword evidence="4" id="KW-0804">Transcription</keyword>
<protein>
    <submittedName>
        <fullName evidence="8">Transcriptional activator domain-containing protein</fullName>
    </submittedName>
</protein>
<feature type="domain" description="LysM" evidence="7">
    <location>
        <begin position="162"/>
        <end position="217"/>
    </location>
</feature>
<evidence type="ECO:0000259" key="7">
    <source>
        <dbReference type="PROSITE" id="PS51782"/>
    </source>
</evidence>
<evidence type="ECO:0000256" key="1">
    <source>
        <dbReference type="ARBA" id="ARBA00005820"/>
    </source>
</evidence>
<dbReference type="Pfam" id="PF03704">
    <property type="entry name" value="BTAD"/>
    <property type="match status" value="1"/>
</dbReference>
<dbReference type="SMART" id="SM01043">
    <property type="entry name" value="BTAD"/>
    <property type="match status" value="1"/>
</dbReference>
<dbReference type="STRING" id="683228.GA0070617_0999"/>
<evidence type="ECO:0000256" key="4">
    <source>
        <dbReference type="ARBA" id="ARBA00023163"/>
    </source>
</evidence>
<comment type="similarity">
    <text evidence="1">Belongs to the AfsR/DnrI/RedD regulatory family.</text>
</comment>
<keyword evidence="3" id="KW-0238">DNA-binding</keyword>
<keyword evidence="6" id="KW-0812">Transmembrane</keyword>
<feature type="region of interest" description="Disordered" evidence="5">
    <location>
        <begin position="576"/>
        <end position="610"/>
    </location>
</feature>
<organism evidence="8 9">
    <name type="scientific">Micromonospora yangpuensis</name>
    <dbReference type="NCBI Taxonomy" id="683228"/>
    <lineage>
        <taxon>Bacteria</taxon>
        <taxon>Bacillati</taxon>
        <taxon>Actinomycetota</taxon>
        <taxon>Actinomycetes</taxon>
        <taxon>Micromonosporales</taxon>
        <taxon>Micromonosporaceae</taxon>
        <taxon>Micromonospora</taxon>
    </lineage>
</organism>
<keyword evidence="6" id="KW-0472">Membrane</keyword>
<dbReference type="SMART" id="SM00862">
    <property type="entry name" value="Trans_reg_C"/>
    <property type="match status" value="1"/>
</dbReference>
<evidence type="ECO:0000313" key="8">
    <source>
        <dbReference type="EMBL" id="SCL48850.1"/>
    </source>
</evidence>
<dbReference type="InterPro" id="IPR011990">
    <property type="entry name" value="TPR-like_helical_dom_sf"/>
</dbReference>
<reference evidence="8 9" key="1">
    <citation type="submission" date="2016-06" db="EMBL/GenBank/DDBJ databases">
        <authorList>
            <person name="Kjaerup R.B."/>
            <person name="Dalgaard T.S."/>
            <person name="Juul-Madsen H.R."/>
        </authorList>
    </citation>
    <scope>NUCLEOTIDE SEQUENCE [LARGE SCALE GENOMIC DNA]</scope>
    <source>
        <strain evidence="8 9">DSM 45577</strain>
    </source>
</reference>
<feature type="region of interest" description="Disordered" evidence="5">
    <location>
        <begin position="125"/>
        <end position="165"/>
    </location>
</feature>
<dbReference type="Proteomes" id="UP000198937">
    <property type="component" value="Unassembled WGS sequence"/>
</dbReference>
<dbReference type="OrthoDB" id="8444614at2"/>
<dbReference type="PANTHER" id="PTHR35807:SF1">
    <property type="entry name" value="TRANSCRIPTIONAL REGULATOR REDD"/>
    <property type="match status" value="1"/>
</dbReference>
<feature type="compositionally biased region" description="Pro residues" evidence="5">
    <location>
        <begin position="223"/>
        <end position="238"/>
    </location>
</feature>
<dbReference type="InterPro" id="IPR018392">
    <property type="entry name" value="LysM"/>
</dbReference>
<dbReference type="InterPro" id="IPR036779">
    <property type="entry name" value="LysM_dom_sf"/>
</dbReference>
<feature type="transmembrane region" description="Helical" evidence="6">
    <location>
        <begin position="50"/>
        <end position="78"/>
    </location>
</feature>
<dbReference type="InterPro" id="IPR051677">
    <property type="entry name" value="AfsR-DnrI-RedD_regulator"/>
</dbReference>
<dbReference type="SUPFAM" id="SSF46894">
    <property type="entry name" value="C-terminal effector domain of the bipartite response regulators"/>
    <property type="match status" value="1"/>
</dbReference>
<accession>A0A1C6U454</accession>
<dbReference type="CDD" id="cd00118">
    <property type="entry name" value="LysM"/>
    <property type="match status" value="1"/>
</dbReference>
<evidence type="ECO:0000256" key="3">
    <source>
        <dbReference type="ARBA" id="ARBA00023125"/>
    </source>
</evidence>
<evidence type="ECO:0000256" key="5">
    <source>
        <dbReference type="SAM" id="MobiDB-lite"/>
    </source>
</evidence>
<dbReference type="SUPFAM" id="SSF48452">
    <property type="entry name" value="TPR-like"/>
    <property type="match status" value="1"/>
</dbReference>
<keyword evidence="9" id="KW-1185">Reference proteome</keyword>
<feature type="region of interest" description="Disordered" evidence="5">
    <location>
        <begin position="217"/>
        <end position="282"/>
    </location>
</feature>
<dbReference type="InterPro" id="IPR001867">
    <property type="entry name" value="OmpR/PhoB-type_DNA-bd"/>
</dbReference>
<dbReference type="PANTHER" id="PTHR35807">
    <property type="entry name" value="TRANSCRIPTIONAL REGULATOR REDD-RELATED"/>
    <property type="match status" value="1"/>
</dbReference>